<organism evidence="1 2">
    <name type="scientific">Aquimarina mytili</name>
    <dbReference type="NCBI Taxonomy" id="874423"/>
    <lineage>
        <taxon>Bacteria</taxon>
        <taxon>Pseudomonadati</taxon>
        <taxon>Bacteroidota</taxon>
        <taxon>Flavobacteriia</taxon>
        <taxon>Flavobacteriales</taxon>
        <taxon>Flavobacteriaceae</taxon>
        <taxon>Aquimarina</taxon>
    </lineage>
</organism>
<dbReference type="AlphaFoldDB" id="A0A937D9K2"/>
<proteinExistence type="predicted"/>
<name>A0A937D9K2_9FLAO</name>
<sequence>MIHIKNTLKIKLISSLILAIFISCGDDSSDDMKIPDDTGVEEVIDEIPEEVVIEDFANFKNDPKLIEYVEQSINALDREVDLETASLFEEIDELSDQENEELAIALGFEGTVQMNEYYDLRIESWDQLVKRFDLRNQNEVEINEILVDLFMEQVEKVVNRDPEGQNIVKGPMDWWCTPCYIPYSQRYRERRDTFHAMQKVCWDQRQEDGDLENFRKCQSRAVRINEIKLFRNHFDVICCYYSLCNIVLNSYVYEICEVPST</sequence>
<evidence type="ECO:0000313" key="1">
    <source>
        <dbReference type="EMBL" id="MBL0682588.1"/>
    </source>
</evidence>
<comment type="caution">
    <text evidence="1">The sequence shown here is derived from an EMBL/GenBank/DDBJ whole genome shotgun (WGS) entry which is preliminary data.</text>
</comment>
<gene>
    <name evidence="1" type="ORF">JJQ60_03615</name>
</gene>
<reference evidence="1" key="1">
    <citation type="submission" date="2021-01" db="EMBL/GenBank/DDBJ databases">
        <authorList>
            <person name="Zhong Y.L."/>
        </authorList>
    </citation>
    <scope>NUCLEOTIDE SEQUENCE</scope>
    <source>
        <strain evidence="1">KCTC 23302</strain>
    </source>
</reference>
<accession>A0A937D9K2</accession>
<dbReference type="EMBL" id="JAERQJ010000001">
    <property type="protein sequence ID" value="MBL0682588.1"/>
    <property type="molecule type" value="Genomic_DNA"/>
</dbReference>
<keyword evidence="2" id="KW-1185">Reference proteome</keyword>
<dbReference type="PROSITE" id="PS51257">
    <property type="entry name" value="PROKAR_LIPOPROTEIN"/>
    <property type="match status" value="1"/>
</dbReference>
<protein>
    <submittedName>
        <fullName evidence="1">Uncharacterized protein</fullName>
    </submittedName>
</protein>
<dbReference type="RefSeq" id="WP_201916708.1">
    <property type="nucleotide sequence ID" value="NZ_BAABAX010000021.1"/>
</dbReference>
<evidence type="ECO:0000313" key="2">
    <source>
        <dbReference type="Proteomes" id="UP000651057"/>
    </source>
</evidence>
<dbReference type="Proteomes" id="UP000651057">
    <property type="component" value="Unassembled WGS sequence"/>
</dbReference>